<evidence type="ECO:0000256" key="1">
    <source>
        <dbReference type="ARBA" id="ARBA00004651"/>
    </source>
</evidence>
<evidence type="ECO:0000256" key="9">
    <source>
        <dbReference type="RuleBase" id="RU362122"/>
    </source>
</evidence>
<reference evidence="10" key="1">
    <citation type="journal article" date="2021" name="PeerJ">
        <title>Extensive microbial diversity within the chicken gut microbiome revealed by metagenomics and culture.</title>
        <authorList>
            <person name="Gilroy R."/>
            <person name="Ravi A."/>
            <person name="Getino M."/>
            <person name="Pursley I."/>
            <person name="Horton D.L."/>
            <person name="Alikhan N.F."/>
            <person name="Baker D."/>
            <person name="Gharbi K."/>
            <person name="Hall N."/>
            <person name="Watson M."/>
            <person name="Adriaenssens E.M."/>
            <person name="Foster-Nyarko E."/>
            <person name="Jarju S."/>
            <person name="Secka A."/>
            <person name="Antonio M."/>
            <person name="Oren A."/>
            <person name="Chaudhuri R.R."/>
            <person name="La Ragione R."/>
            <person name="Hildebrand F."/>
            <person name="Pallen M.J."/>
        </authorList>
    </citation>
    <scope>NUCLEOTIDE SEQUENCE</scope>
    <source>
        <strain evidence="10">CHK149-3286</strain>
    </source>
</reference>
<feature type="transmembrane region" description="Helical" evidence="9">
    <location>
        <begin position="12"/>
        <end position="33"/>
    </location>
</feature>
<evidence type="ECO:0000313" key="10">
    <source>
        <dbReference type="EMBL" id="HJF68801.1"/>
    </source>
</evidence>
<dbReference type="GO" id="GO:0005886">
    <property type="term" value="C:plasma membrane"/>
    <property type="evidence" value="ECO:0007669"/>
    <property type="project" value="UniProtKB-SubCell"/>
</dbReference>
<comment type="subcellular location">
    <subcellularLocation>
        <location evidence="1 9">Cell membrane</location>
        <topology evidence="1 9">Multi-pass membrane protein</topology>
    </subcellularLocation>
</comment>
<comment type="caution">
    <text evidence="9">Lacks conserved residue(s) required for the propagation of feature annotation.</text>
</comment>
<keyword evidence="8 9" id="KW-0472">Membrane</keyword>
<dbReference type="GO" id="GO:0015658">
    <property type="term" value="F:branched-chain amino acid transmembrane transporter activity"/>
    <property type="evidence" value="ECO:0007669"/>
    <property type="project" value="UniProtKB-UniRule"/>
</dbReference>
<evidence type="ECO:0000256" key="2">
    <source>
        <dbReference type="ARBA" id="ARBA00008540"/>
    </source>
</evidence>
<keyword evidence="6 9" id="KW-0029">Amino-acid transport</keyword>
<accession>A0A921H0M6</accession>
<dbReference type="AlphaFoldDB" id="A0A921H0M6"/>
<keyword evidence="5 9" id="KW-0812">Transmembrane</keyword>
<evidence type="ECO:0000256" key="5">
    <source>
        <dbReference type="ARBA" id="ARBA00022692"/>
    </source>
</evidence>
<evidence type="ECO:0000256" key="7">
    <source>
        <dbReference type="ARBA" id="ARBA00022989"/>
    </source>
</evidence>
<comment type="function">
    <text evidence="9">Component of the transport system for branched-chain amino acids.</text>
</comment>
<dbReference type="Proteomes" id="UP000706163">
    <property type="component" value="Unassembled WGS sequence"/>
</dbReference>
<comment type="caution">
    <text evidence="10">The sequence shown here is derived from an EMBL/GenBank/DDBJ whole genome shotgun (WGS) entry which is preliminary data.</text>
</comment>
<organism evidence="10 11">
    <name type="scientific">Staphylococcus kloosii</name>
    <dbReference type="NCBI Taxonomy" id="29384"/>
    <lineage>
        <taxon>Bacteria</taxon>
        <taxon>Bacillati</taxon>
        <taxon>Bacillota</taxon>
        <taxon>Bacilli</taxon>
        <taxon>Bacillales</taxon>
        <taxon>Staphylococcaceae</taxon>
        <taxon>Staphylococcus</taxon>
    </lineage>
</organism>
<name>A0A921H0M6_9STAP</name>
<evidence type="ECO:0000256" key="8">
    <source>
        <dbReference type="ARBA" id="ARBA00023136"/>
    </source>
</evidence>
<reference evidence="10" key="2">
    <citation type="submission" date="2021-09" db="EMBL/GenBank/DDBJ databases">
        <authorList>
            <person name="Gilroy R."/>
        </authorList>
    </citation>
    <scope>NUCLEOTIDE SEQUENCE</scope>
    <source>
        <strain evidence="10">CHK149-3286</strain>
    </source>
</reference>
<dbReference type="RefSeq" id="WP_278676101.1">
    <property type="nucleotide sequence ID" value="NZ_DYVT01000124.1"/>
</dbReference>
<evidence type="ECO:0000256" key="4">
    <source>
        <dbReference type="ARBA" id="ARBA00022475"/>
    </source>
</evidence>
<keyword evidence="4" id="KW-1003">Cell membrane</keyword>
<comment type="similarity">
    <text evidence="2 9">Belongs to the branched chain amino acid transporter family.</text>
</comment>
<proteinExistence type="inferred from homology"/>
<gene>
    <name evidence="10" type="ORF">K8V85_10855</name>
</gene>
<keyword evidence="7 9" id="KW-1133">Transmembrane helix</keyword>
<evidence type="ECO:0000256" key="6">
    <source>
        <dbReference type="ARBA" id="ARBA00022970"/>
    </source>
</evidence>
<dbReference type="GO" id="GO:0006865">
    <property type="term" value="P:amino acid transport"/>
    <property type="evidence" value="ECO:0007669"/>
    <property type="project" value="UniProtKB-KW"/>
</dbReference>
<evidence type="ECO:0000313" key="11">
    <source>
        <dbReference type="Proteomes" id="UP000706163"/>
    </source>
</evidence>
<dbReference type="Pfam" id="PF05525">
    <property type="entry name" value="Branch_AA_trans"/>
    <property type="match status" value="1"/>
</dbReference>
<protein>
    <recommendedName>
        <fullName evidence="9">Branched-chain amino acid transport system carrier protein</fullName>
    </recommendedName>
</protein>
<dbReference type="InterPro" id="IPR004685">
    <property type="entry name" value="Brnchd-chn_aa_trnsp_Livcs"/>
</dbReference>
<feature type="non-terminal residue" evidence="10">
    <location>
        <position position="37"/>
    </location>
</feature>
<keyword evidence="3 9" id="KW-0813">Transport</keyword>
<evidence type="ECO:0000256" key="3">
    <source>
        <dbReference type="ARBA" id="ARBA00022448"/>
    </source>
</evidence>
<sequence length="37" mass="4071">MKNKLSFKENIFIGSLLFGLFFGAGNLIFPIHLGQSA</sequence>
<dbReference type="EMBL" id="DYVT01000124">
    <property type="protein sequence ID" value="HJF68801.1"/>
    <property type="molecule type" value="Genomic_DNA"/>
</dbReference>